<dbReference type="AlphaFoldDB" id="A0A1V4K7M7"/>
<dbReference type="GO" id="GO:0031297">
    <property type="term" value="P:replication fork processing"/>
    <property type="evidence" value="ECO:0007669"/>
    <property type="project" value="TreeGrafter"/>
</dbReference>
<organism evidence="2 3">
    <name type="scientific">Patagioenas fasciata monilis</name>
    <dbReference type="NCBI Taxonomy" id="372326"/>
    <lineage>
        <taxon>Eukaryota</taxon>
        <taxon>Metazoa</taxon>
        <taxon>Chordata</taxon>
        <taxon>Craniata</taxon>
        <taxon>Vertebrata</taxon>
        <taxon>Euteleostomi</taxon>
        <taxon>Archelosauria</taxon>
        <taxon>Archosauria</taxon>
        <taxon>Dinosauria</taxon>
        <taxon>Saurischia</taxon>
        <taxon>Theropoda</taxon>
        <taxon>Coelurosauria</taxon>
        <taxon>Aves</taxon>
        <taxon>Neognathae</taxon>
        <taxon>Neoaves</taxon>
        <taxon>Columbimorphae</taxon>
        <taxon>Columbiformes</taxon>
        <taxon>Columbidae</taxon>
        <taxon>Patagioenas</taxon>
    </lineage>
</organism>
<evidence type="ECO:0000259" key="1">
    <source>
        <dbReference type="Pfam" id="PF17906"/>
    </source>
</evidence>
<dbReference type="GO" id="GO:0044774">
    <property type="term" value="P:mitotic DNA integrity checkpoint signaling"/>
    <property type="evidence" value="ECO:0007669"/>
    <property type="project" value="TreeGrafter"/>
</dbReference>
<dbReference type="InterPro" id="IPR041426">
    <property type="entry name" value="Mos1_HTH"/>
</dbReference>
<dbReference type="GO" id="GO:0003690">
    <property type="term" value="F:double-stranded DNA binding"/>
    <property type="evidence" value="ECO:0007669"/>
    <property type="project" value="TreeGrafter"/>
</dbReference>
<dbReference type="GO" id="GO:0035861">
    <property type="term" value="C:site of double-strand break"/>
    <property type="evidence" value="ECO:0007669"/>
    <property type="project" value="TreeGrafter"/>
</dbReference>
<dbReference type="GO" id="GO:0042800">
    <property type="term" value="F:histone H3K4 methyltransferase activity"/>
    <property type="evidence" value="ECO:0007669"/>
    <property type="project" value="TreeGrafter"/>
</dbReference>
<dbReference type="GO" id="GO:0003697">
    <property type="term" value="F:single-stranded DNA binding"/>
    <property type="evidence" value="ECO:0007669"/>
    <property type="project" value="TreeGrafter"/>
</dbReference>
<dbReference type="PANTHER" id="PTHR46060:SF2">
    <property type="entry name" value="HISTONE-LYSINE N-METHYLTRANSFERASE SETMAR"/>
    <property type="match status" value="1"/>
</dbReference>
<dbReference type="Proteomes" id="UP000190648">
    <property type="component" value="Unassembled WGS sequence"/>
</dbReference>
<accession>A0A1V4K7M7</accession>
<dbReference type="STRING" id="372326.A0A1V4K7M7"/>
<comment type="caution">
    <text evidence="2">The sequence shown here is derived from an EMBL/GenBank/DDBJ whole genome shotgun (WGS) entry which is preliminary data.</text>
</comment>
<dbReference type="GO" id="GO:0000793">
    <property type="term" value="C:condensed chromosome"/>
    <property type="evidence" value="ECO:0007669"/>
    <property type="project" value="TreeGrafter"/>
</dbReference>
<proteinExistence type="predicted"/>
<feature type="domain" description="Mos1 transposase HTH" evidence="1">
    <location>
        <begin position="5"/>
        <end position="54"/>
    </location>
</feature>
<protein>
    <recommendedName>
        <fullName evidence="1">Mos1 transposase HTH domain-containing protein</fullName>
    </recommendedName>
</protein>
<name>A0A1V4K7M7_PATFA</name>
<dbReference type="PANTHER" id="PTHR46060">
    <property type="entry name" value="MARINER MOS1 TRANSPOSASE-LIKE PROTEIN"/>
    <property type="match status" value="1"/>
</dbReference>
<gene>
    <name evidence="2" type="ORF">AV530_010774</name>
</gene>
<dbReference type="GO" id="GO:0005634">
    <property type="term" value="C:nucleus"/>
    <property type="evidence" value="ECO:0007669"/>
    <property type="project" value="TreeGrafter"/>
</dbReference>
<dbReference type="Gene3D" id="1.10.10.1450">
    <property type="match status" value="1"/>
</dbReference>
<evidence type="ECO:0000313" key="3">
    <source>
        <dbReference type="Proteomes" id="UP000190648"/>
    </source>
</evidence>
<dbReference type="GO" id="GO:0000014">
    <property type="term" value="F:single-stranded DNA endodeoxyribonuclease activity"/>
    <property type="evidence" value="ECO:0007669"/>
    <property type="project" value="TreeGrafter"/>
</dbReference>
<dbReference type="GO" id="GO:0006303">
    <property type="term" value="P:double-strand break repair via nonhomologous end joining"/>
    <property type="evidence" value="ECO:0007669"/>
    <property type="project" value="TreeGrafter"/>
</dbReference>
<dbReference type="GO" id="GO:0046975">
    <property type="term" value="F:histone H3K36 methyltransferase activity"/>
    <property type="evidence" value="ECO:0007669"/>
    <property type="project" value="TreeGrafter"/>
</dbReference>
<dbReference type="InterPro" id="IPR052709">
    <property type="entry name" value="Transposase-MT_Hybrid"/>
</dbReference>
<dbReference type="GO" id="GO:0000729">
    <property type="term" value="P:DNA double-strand break processing"/>
    <property type="evidence" value="ECO:0007669"/>
    <property type="project" value="TreeGrafter"/>
</dbReference>
<dbReference type="OrthoDB" id="616263at2759"/>
<dbReference type="EMBL" id="LSYS01004200">
    <property type="protein sequence ID" value="OPJ80462.1"/>
    <property type="molecule type" value="Genomic_DNA"/>
</dbReference>
<dbReference type="GO" id="GO:0044547">
    <property type="term" value="F:DNA topoisomerase binding"/>
    <property type="evidence" value="ECO:0007669"/>
    <property type="project" value="TreeGrafter"/>
</dbReference>
<dbReference type="GO" id="GO:0015074">
    <property type="term" value="P:DNA integration"/>
    <property type="evidence" value="ECO:0007669"/>
    <property type="project" value="TreeGrafter"/>
</dbReference>
<evidence type="ECO:0000313" key="2">
    <source>
        <dbReference type="EMBL" id="OPJ80462.1"/>
    </source>
</evidence>
<dbReference type="Pfam" id="PF17906">
    <property type="entry name" value="HTH_48"/>
    <property type="match status" value="1"/>
</dbReference>
<keyword evidence="3" id="KW-1185">Reference proteome</keyword>
<reference evidence="2 3" key="1">
    <citation type="submission" date="2016-02" db="EMBL/GenBank/DDBJ databases">
        <title>Band-tailed pigeon sequencing and assembly.</title>
        <authorList>
            <person name="Soares A.E."/>
            <person name="Novak B.J."/>
            <person name="Rice E.S."/>
            <person name="O'Connell B."/>
            <person name="Chang D."/>
            <person name="Weber S."/>
            <person name="Shapiro B."/>
        </authorList>
    </citation>
    <scope>NUCLEOTIDE SEQUENCE [LARGE SCALE GENOMIC DNA]</scope>
    <source>
        <strain evidence="2">BTP2013</strain>
        <tissue evidence="2">Blood</tissue>
    </source>
</reference>
<sequence length="86" mass="9843">MTLDRKQIRVIFLFEFQVGRKAVETTRNISNAFGAGTANERPVLWWFKKICKGDESLKDEECRGRPSEVDNDQLKAIIKADPLTTT</sequence>